<reference evidence="2 3" key="1">
    <citation type="journal article" date="2010" name="Nature">
        <title>The sequence and de novo assembly of the giant panda genome.</title>
        <authorList>
            <person name="Li R."/>
            <person name="Fan W."/>
            <person name="Tian G."/>
            <person name="Zhu H."/>
            <person name="He L."/>
            <person name="Cai J."/>
            <person name="Huang Q."/>
            <person name="Cai Q."/>
            <person name="Li B."/>
            <person name="Bai Y."/>
            <person name="Zhang Z."/>
            <person name="Zhang Y."/>
            <person name="Wang W."/>
            <person name="Li J."/>
            <person name="Wei F."/>
            <person name="Li H."/>
            <person name="Jian M."/>
            <person name="Li J."/>
            <person name="Zhang Z."/>
            <person name="Nielsen R."/>
            <person name="Li D."/>
            <person name="Gu W."/>
            <person name="Yang Z."/>
            <person name="Xuan Z."/>
            <person name="Ryder O.A."/>
            <person name="Leung F.C."/>
            <person name="Zhou Y."/>
            <person name="Cao J."/>
            <person name="Sun X."/>
            <person name="Fu Y."/>
            <person name="Fang X."/>
            <person name="Guo X."/>
            <person name="Wang B."/>
            <person name="Hou R."/>
            <person name="Shen F."/>
            <person name="Mu B."/>
            <person name="Ni P."/>
            <person name="Lin R."/>
            <person name="Qian W."/>
            <person name="Wang G."/>
            <person name="Yu C."/>
            <person name="Nie W."/>
            <person name="Wang J."/>
            <person name="Wu Z."/>
            <person name="Liang H."/>
            <person name="Min J."/>
            <person name="Wu Q."/>
            <person name="Cheng S."/>
            <person name="Ruan J."/>
            <person name="Wang M."/>
            <person name="Shi Z."/>
            <person name="Wen M."/>
            <person name="Liu B."/>
            <person name="Ren X."/>
            <person name="Zheng H."/>
            <person name="Dong D."/>
            <person name="Cook K."/>
            <person name="Shan G."/>
            <person name="Zhang H."/>
            <person name="Kosiol C."/>
            <person name="Xie X."/>
            <person name="Lu Z."/>
            <person name="Zheng H."/>
            <person name="Li Y."/>
            <person name="Steiner C.C."/>
            <person name="Lam T.T."/>
            <person name="Lin S."/>
            <person name="Zhang Q."/>
            <person name="Li G."/>
            <person name="Tian J."/>
            <person name="Gong T."/>
            <person name="Liu H."/>
            <person name="Zhang D."/>
            <person name="Fang L."/>
            <person name="Ye C."/>
            <person name="Zhang J."/>
            <person name="Hu W."/>
            <person name="Xu A."/>
            <person name="Ren Y."/>
            <person name="Zhang G."/>
            <person name="Bruford M.W."/>
            <person name="Li Q."/>
            <person name="Ma L."/>
            <person name="Guo Y."/>
            <person name="An N."/>
            <person name="Hu Y."/>
            <person name="Zheng Y."/>
            <person name="Shi Y."/>
            <person name="Li Z."/>
            <person name="Liu Q."/>
            <person name="Chen Y."/>
            <person name="Zhao J."/>
            <person name="Qu N."/>
            <person name="Zhao S."/>
            <person name="Tian F."/>
            <person name="Wang X."/>
            <person name="Wang H."/>
            <person name="Xu L."/>
            <person name="Liu X."/>
            <person name="Vinar T."/>
            <person name="Wang Y."/>
            <person name="Lam T.W."/>
            <person name="Yiu S.M."/>
            <person name="Liu S."/>
            <person name="Zhang H."/>
            <person name="Li D."/>
            <person name="Huang Y."/>
            <person name="Wang X."/>
            <person name="Yang G."/>
            <person name="Jiang Z."/>
            <person name="Wang J."/>
            <person name="Qin N."/>
            <person name="Li L."/>
            <person name="Li J."/>
            <person name="Bolund L."/>
            <person name="Kristiansen K."/>
            <person name="Wong G.K."/>
            <person name="Olson M."/>
            <person name="Zhang X."/>
            <person name="Li S."/>
            <person name="Yang H."/>
            <person name="Wang J."/>
            <person name="Wang J."/>
        </authorList>
    </citation>
    <scope>NUCLEOTIDE SEQUENCE [LARGE SCALE GENOMIC DNA]</scope>
</reference>
<accession>A0A7N5JP19</accession>
<proteinExistence type="predicted"/>
<dbReference type="AlphaFoldDB" id="A0A7N5JP19"/>
<evidence type="ECO:0008006" key="4">
    <source>
        <dbReference type="Google" id="ProtNLM"/>
    </source>
</evidence>
<evidence type="ECO:0000256" key="1">
    <source>
        <dbReference type="SAM" id="MobiDB-lite"/>
    </source>
</evidence>
<protein>
    <recommendedName>
        <fullName evidence="4">Active regulator of SIRT1</fullName>
    </recommendedName>
</protein>
<dbReference type="GeneTree" id="ENSGT01030000240178"/>
<feature type="compositionally biased region" description="Polar residues" evidence="1">
    <location>
        <begin position="58"/>
        <end position="70"/>
    </location>
</feature>
<keyword evidence="3" id="KW-1185">Reference proteome</keyword>
<feature type="region of interest" description="Disordered" evidence="1">
    <location>
        <begin position="35"/>
        <end position="79"/>
    </location>
</feature>
<dbReference type="InParanoid" id="A0A7N5JP19"/>
<dbReference type="Proteomes" id="UP000008912">
    <property type="component" value="Unassembled WGS sequence"/>
</dbReference>
<reference evidence="2" key="2">
    <citation type="submission" date="2025-08" db="UniProtKB">
        <authorList>
            <consortium name="Ensembl"/>
        </authorList>
    </citation>
    <scope>IDENTIFICATION</scope>
</reference>
<reference evidence="2" key="3">
    <citation type="submission" date="2025-09" db="UniProtKB">
        <authorList>
            <consortium name="Ensembl"/>
        </authorList>
    </citation>
    <scope>IDENTIFICATION</scope>
</reference>
<evidence type="ECO:0000313" key="3">
    <source>
        <dbReference type="Proteomes" id="UP000008912"/>
    </source>
</evidence>
<dbReference type="Ensembl" id="ENSAMET00000037262.1">
    <property type="protein sequence ID" value="ENSAMEP00000028249.1"/>
    <property type="gene ID" value="ENSAMEG00000025071.1"/>
</dbReference>
<name>A0A7N5JP19_AILME</name>
<sequence length="93" mass="10219">MLTNWNEEEESVGVWPELSAATALALLQQDWELRGAVEAPEPGKAKPSRALVKRTRKTNATQAQKRQNSAKGKVPKSVLADLCWPQDPAKLLA</sequence>
<evidence type="ECO:0000313" key="2">
    <source>
        <dbReference type="Ensembl" id="ENSAMEP00000028249.1"/>
    </source>
</evidence>
<organism evidence="2 3">
    <name type="scientific">Ailuropoda melanoleuca</name>
    <name type="common">Giant panda</name>
    <dbReference type="NCBI Taxonomy" id="9646"/>
    <lineage>
        <taxon>Eukaryota</taxon>
        <taxon>Metazoa</taxon>
        <taxon>Chordata</taxon>
        <taxon>Craniata</taxon>
        <taxon>Vertebrata</taxon>
        <taxon>Euteleostomi</taxon>
        <taxon>Mammalia</taxon>
        <taxon>Eutheria</taxon>
        <taxon>Laurasiatheria</taxon>
        <taxon>Carnivora</taxon>
        <taxon>Caniformia</taxon>
        <taxon>Ursidae</taxon>
        <taxon>Ailuropoda</taxon>
    </lineage>
</organism>